<dbReference type="EMBL" id="QJKJ01011399">
    <property type="protein sequence ID" value="RDX71275.1"/>
    <property type="molecule type" value="Genomic_DNA"/>
</dbReference>
<dbReference type="Gene3D" id="3.30.530.20">
    <property type="match status" value="1"/>
</dbReference>
<keyword evidence="2" id="KW-0472">Membrane</keyword>
<evidence type="ECO:0000313" key="5">
    <source>
        <dbReference type="Proteomes" id="UP000257109"/>
    </source>
</evidence>
<keyword evidence="2" id="KW-0812">Transmembrane</keyword>
<evidence type="ECO:0000259" key="3">
    <source>
        <dbReference type="SMART" id="SM01037"/>
    </source>
</evidence>
<dbReference type="SMART" id="SM01037">
    <property type="entry name" value="Bet_v_1"/>
    <property type="match status" value="1"/>
</dbReference>
<dbReference type="Proteomes" id="UP000257109">
    <property type="component" value="Unassembled WGS sequence"/>
</dbReference>
<dbReference type="InterPro" id="IPR052006">
    <property type="entry name" value="MLP-like"/>
</dbReference>
<dbReference type="PANTHER" id="PTHR31338">
    <property type="entry name" value="POLYKETIDE CYCLASE/DEHYDRASE AND LIPID TRANSPORT SUPERFAMILY PROTEIN"/>
    <property type="match status" value="1"/>
</dbReference>
<dbReference type="OrthoDB" id="1847301at2759"/>
<gene>
    <name evidence="4" type="primary">MLP43</name>
    <name evidence="4" type="ORF">CR513_49402</name>
</gene>
<sequence length="182" mass="21032">MDPGVGYGRNIVLRLSSLFVCYITYYIFFVMSLAGKITIEVEVQATATKWFNLFATQLHDVQNITDRVHNTKLHHGDDWHHSESIKQWTYIIDGKVTTCHEKIESIDEPNKTVKFKLFGGEIDPQFKVLKVIFQAIDKNHGGAIIKWTVEYERISEEVHPPYGYVEYLHKCTSDVNGHFLKA</sequence>
<dbReference type="Pfam" id="PF00407">
    <property type="entry name" value="Bet_v_1"/>
    <property type="match status" value="1"/>
</dbReference>
<feature type="transmembrane region" description="Helical" evidence="2">
    <location>
        <begin position="12"/>
        <end position="34"/>
    </location>
</feature>
<dbReference type="InterPro" id="IPR023393">
    <property type="entry name" value="START-like_dom_sf"/>
</dbReference>
<evidence type="ECO:0000256" key="2">
    <source>
        <dbReference type="SAM" id="Phobius"/>
    </source>
</evidence>
<feature type="non-terminal residue" evidence="4">
    <location>
        <position position="1"/>
    </location>
</feature>
<evidence type="ECO:0000313" key="4">
    <source>
        <dbReference type="EMBL" id="RDX71275.1"/>
    </source>
</evidence>
<dbReference type="PANTHER" id="PTHR31338:SF16">
    <property type="entry name" value="POLYKETIDE CYCLASE_DEHYDRASE AND LIPID TRANSPORT SUPERFAMILY PROTEIN"/>
    <property type="match status" value="1"/>
</dbReference>
<proteinExistence type="inferred from homology"/>
<protein>
    <submittedName>
        <fullName evidence="4">MLP-like protein 43</fullName>
    </submittedName>
</protein>
<dbReference type="GO" id="GO:0006952">
    <property type="term" value="P:defense response"/>
    <property type="evidence" value="ECO:0007669"/>
    <property type="project" value="InterPro"/>
</dbReference>
<reference evidence="4" key="1">
    <citation type="submission" date="2018-05" db="EMBL/GenBank/DDBJ databases">
        <title>Draft genome of Mucuna pruriens seed.</title>
        <authorList>
            <person name="Nnadi N.E."/>
            <person name="Vos R."/>
            <person name="Hasami M.H."/>
            <person name="Devisetty U.K."/>
            <person name="Aguiy J.C."/>
        </authorList>
    </citation>
    <scope>NUCLEOTIDE SEQUENCE [LARGE SCALE GENOMIC DNA]</scope>
    <source>
        <strain evidence="4">JCA_2017</strain>
    </source>
</reference>
<feature type="domain" description="Bet v I/Major latex protein" evidence="3">
    <location>
        <begin position="32"/>
        <end position="182"/>
    </location>
</feature>
<keyword evidence="5" id="KW-1185">Reference proteome</keyword>
<dbReference type="SUPFAM" id="SSF55961">
    <property type="entry name" value="Bet v1-like"/>
    <property type="match status" value="1"/>
</dbReference>
<dbReference type="InterPro" id="IPR000916">
    <property type="entry name" value="Bet_v_I/MLP"/>
</dbReference>
<evidence type="ECO:0000256" key="1">
    <source>
        <dbReference type="ARBA" id="ARBA00038242"/>
    </source>
</evidence>
<comment type="caution">
    <text evidence="4">The sequence shown here is derived from an EMBL/GenBank/DDBJ whole genome shotgun (WGS) entry which is preliminary data.</text>
</comment>
<organism evidence="4 5">
    <name type="scientific">Mucuna pruriens</name>
    <name type="common">Velvet bean</name>
    <name type="synonym">Dolichos pruriens</name>
    <dbReference type="NCBI Taxonomy" id="157652"/>
    <lineage>
        <taxon>Eukaryota</taxon>
        <taxon>Viridiplantae</taxon>
        <taxon>Streptophyta</taxon>
        <taxon>Embryophyta</taxon>
        <taxon>Tracheophyta</taxon>
        <taxon>Spermatophyta</taxon>
        <taxon>Magnoliopsida</taxon>
        <taxon>eudicotyledons</taxon>
        <taxon>Gunneridae</taxon>
        <taxon>Pentapetalae</taxon>
        <taxon>rosids</taxon>
        <taxon>fabids</taxon>
        <taxon>Fabales</taxon>
        <taxon>Fabaceae</taxon>
        <taxon>Papilionoideae</taxon>
        <taxon>50 kb inversion clade</taxon>
        <taxon>NPAAA clade</taxon>
        <taxon>indigoferoid/millettioid clade</taxon>
        <taxon>Phaseoleae</taxon>
        <taxon>Mucuna</taxon>
    </lineage>
</organism>
<dbReference type="AlphaFoldDB" id="A0A371EYY8"/>
<name>A0A371EYY8_MUCPR</name>
<accession>A0A371EYY8</accession>
<comment type="similarity">
    <text evidence="1">Belongs to the MLP family.</text>
</comment>
<keyword evidence="2" id="KW-1133">Transmembrane helix</keyword>